<dbReference type="EMBL" id="JH993032">
    <property type="protein sequence ID" value="EKX40341.1"/>
    <property type="molecule type" value="Genomic_DNA"/>
</dbReference>
<name>L1IVT9_GUITC</name>
<accession>L1IVT9</accession>
<reference evidence="3" key="3">
    <citation type="submission" date="2016-03" db="UniProtKB">
        <authorList>
            <consortium name="EnsemblProtists"/>
        </authorList>
    </citation>
    <scope>IDENTIFICATION</scope>
</reference>
<reference evidence="4" key="2">
    <citation type="submission" date="2012-11" db="EMBL/GenBank/DDBJ databases">
        <authorList>
            <person name="Kuo A."/>
            <person name="Curtis B.A."/>
            <person name="Tanifuji G."/>
            <person name="Burki F."/>
            <person name="Gruber A."/>
            <person name="Irimia M."/>
            <person name="Maruyama S."/>
            <person name="Arias M.C."/>
            <person name="Ball S.G."/>
            <person name="Gile G.H."/>
            <person name="Hirakawa Y."/>
            <person name="Hopkins J.F."/>
            <person name="Rensing S.A."/>
            <person name="Schmutz J."/>
            <person name="Symeonidi A."/>
            <person name="Elias M."/>
            <person name="Eveleigh R.J."/>
            <person name="Herman E.K."/>
            <person name="Klute M.J."/>
            <person name="Nakayama T."/>
            <person name="Obornik M."/>
            <person name="Reyes-Prieto A."/>
            <person name="Armbrust E.V."/>
            <person name="Aves S.J."/>
            <person name="Beiko R.G."/>
            <person name="Coutinho P."/>
            <person name="Dacks J.B."/>
            <person name="Durnford D.G."/>
            <person name="Fast N.M."/>
            <person name="Green B.R."/>
            <person name="Grisdale C."/>
            <person name="Hempe F."/>
            <person name="Henrissat B."/>
            <person name="Hoppner M.P."/>
            <person name="Ishida K.-I."/>
            <person name="Kim E."/>
            <person name="Koreny L."/>
            <person name="Kroth P.G."/>
            <person name="Liu Y."/>
            <person name="Malik S.-B."/>
            <person name="Maier U.G."/>
            <person name="McRose D."/>
            <person name="Mock T."/>
            <person name="Neilson J.A."/>
            <person name="Onodera N.T."/>
            <person name="Poole A.M."/>
            <person name="Pritham E.J."/>
            <person name="Richards T.A."/>
            <person name="Rocap G."/>
            <person name="Roy S.W."/>
            <person name="Sarai C."/>
            <person name="Schaack S."/>
            <person name="Shirato S."/>
            <person name="Slamovits C.H."/>
            <person name="Spencer D.F."/>
            <person name="Suzuki S."/>
            <person name="Worden A.Z."/>
            <person name="Zauner S."/>
            <person name="Barry K."/>
            <person name="Bell C."/>
            <person name="Bharti A.K."/>
            <person name="Crow J.A."/>
            <person name="Grimwood J."/>
            <person name="Kramer R."/>
            <person name="Lindquist E."/>
            <person name="Lucas S."/>
            <person name="Salamov A."/>
            <person name="McFadden G.I."/>
            <person name="Lane C.E."/>
            <person name="Keeling P.J."/>
            <person name="Gray M.W."/>
            <person name="Grigoriev I.V."/>
            <person name="Archibald J.M."/>
        </authorList>
    </citation>
    <scope>NUCLEOTIDE SEQUENCE</scope>
    <source>
        <strain evidence="4">CCMP2712</strain>
    </source>
</reference>
<organism evidence="2">
    <name type="scientific">Guillardia theta (strain CCMP2712)</name>
    <name type="common">Cryptophyte</name>
    <dbReference type="NCBI Taxonomy" id="905079"/>
    <lineage>
        <taxon>Eukaryota</taxon>
        <taxon>Cryptophyceae</taxon>
        <taxon>Pyrenomonadales</taxon>
        <taxon>Geminigeraceae</taxon>
        <taxon>Guillardia</taxon>
    </lineage>
</organism>
<protein>
    <recommendedName>
        <fullName evidence="1">RAP domain-containing protein</fullName>
    </recommendedName>
</protein>
<keyword evidence="4" id="KW-1185">Reference proteome</keyword>
<dbReference type="AlphaFoldDB" id="L1IVT9"/>
<dbReference type="HOGENOM" id="CLU_145808_0_0_1"/>
<dbReference type="KEGG" id="gtt:GUITHDRAFT_154162"/>
<dbReference type="SMART" id="SM00952">
    <property type="entry name" value="RAP"/>
    <property type="match status" value="1"/>
</dbReference>
<dbReference type="PROSITE" id="PS51286">
    <property type="entry name" value="RAP"/>
    <property type="match status" value="1"/>
</dbReference>
<reference evidence="2 4" key="1">
    <citation type="journal article" date="2012" name="Nature">
        <title>Algal genomes reveal evolutionary mosaicism and the fate of nucleomorphs.</title>
        <authorList>
            <consortium name="DOE Joint Genome Institute"/>
            <person name="Curtis B.A."/>
            <person name="Tanifuji G."/>
            <person name="Burki F."/>
            <person name="Gruber A."/>
            <person name="Irimia M."/>
            <person name="Maruyama S."/>
            <person name="Arias M.C."/>
            <person name="Ball S.G."/>
            <person name="Gile G.H."/>
            <person name="Hirakawa Y."/>
            <person name="Hopkins J.F."/>
            <person name="Kuo A."/>
            <person name="Rensing S.A."/>
            <person name="Schmutz J."/>
            <person name="Symeonidi A."/>
            <person name="Elias M."/>
            <person name="Eveleigh R.J."/>
            <person name="Herman E.K."/>
            <person name="Klute M.J."/>
            <person name="Nakayama T."/>
            <person name="Obornik M."/>
            <person name="Reyes-Prieto A."/>
            <person name="Armbrust E.V."/>
            <person name="Aves S.J."/>
            <person name="Beiko R.G."/>
            <person name="Coutinho P."/>
            <person name="Dacks J.B."/>
            <person name="Durnford D.G."/>
            <person name="Fast N.M."/>
            <person name="Green B.R."/>
            <person name="Grisdale C.J."/>
            <person name="Hempel F."/>
            <person name="Henrissat B."/>
            <person name="Hoppner M.P."/>
            <person name="Ishida K."/>
            <person name="Kim E."/>
            <person name="Koreny L."/>
            <person name="Kroth P.G."/>
            <person name="Liu Y."/>
            <person name="Malik S.B."/>
            <person name="Maier U.G."/>
            <person name="McRose D."/>
            <person name="Mock T."/>
            <person name="Neilson J.A."/>
            <person name="Onodera N.T."/>
            <person name="Poole A.M."/>
            <person name="Pritham E.J."/>
            <person name="Richards T.A."/>
            <person name="Rocap G."/>
            <person name="Roy S.W."/>
            <person name="Sarai C."/>
            <person name="Schaack S."/>
            <person name="Shirato S."/>
            <person name="Slamovits C.H."/>
            <person name="Spencer D.F."/>
            <person name="Suzuki S."/>
            <person name="Worden A.Z."/>
            <person name="Zauner S."/>
            <person name="Barry K."/>
            <person name="Bell C."/>
            <person name="Bharti A.K."/>
            <person name="Crow J.A."/>
            <person name="Grimwood J."/>
            <person name="Kramer R."/>
            <person name="Lindquist E."/>
            <person name="Lucas S."/>
            <person name="Salamov A."/>
            <person name="McFadden G.I."/>
            <person name="Lane C.E."/>
            <person name="Keeling P.J."/>
            <person name="Gray M.W."/>
            <person name="Grigoriev I.V."/>
            <person name="Archibald J.M."/>
        </authorList>
    </citation>
    <scope>NUCLEOTIDE SEQUENCE</scope>
    <source>
        <strain evidence="2 4">CCMP2712</strain>
    </source>
</reference>
<dbReference type="GeneID" id="17297083"/>
<evidence type="ECO:0000313" key="4">
    <source>
        <dbReference type="Proteomes" id="UP000011087"/>
    </source>
</evidence>
<dbReference type="PaxDb" id="55529-EKX40341"/>
<gene>
    <name evidence="2" type="ORF">GUITHDRAFT_154162</name>
</gene>
<dbReference type="Pfam" id="PF08373">
    <property type="entry name" value="RAP"/>
    <property type="match status" value="1"/>
</dbReference>
<dbReference type="Proteomes" id="UP000011087">
    <property type="component" value="Unassembled WGS sequence"/>
</dbReference>
<sequence>MSYKIKTEVIDEKSGYSIDIVIRSGEGVDEEHPIAVEVDGPGHYMRPGLRELVGGTKMKTRHLCRLGWKVVAIPYWEWNEARDAGEEERYLSQRIAAAASSP</sequence>
<dbReference type="InterPro" id="IPR013584">
    <property type="entry name" value="RAP"/>
</dbReference>
<evidence type="ECO:0000259" key="1">
    <source>
        <dbReference type="PROSITE" id="PS51286"/>
    </source>
</evidence>
<dbReference type="RefSeq" id="XP_005827321.1">
    <property type="nucleotide sequence ID" value="XM_005827264.1"/>
</dbReference>
<evidence type="ECO:0000313" key="2">
    <source>
        <dbReference type="EMBL" id="EKX40341.1"/>
    </source>
</evidence>
<evidence type="ECO:0000313" key="3">
    <source>
        <dbReference type="EnsemblProtists" id="EKX40341"/>
    </source>
</evidence>
<proteinExistence type="predicted"/>
<feature type="domain" description="RAP" evidence="1">
    <location>
        <begin position="34"/>
        <end position="93"/>
    </location>
</feature>
<dbReference type="OrthoDB" id="550635at2759"/>
<dbReference type="EnsemblProtists" id="EKX40341">
    <property type="protein sequence ID" value="EKX40341"/>
    <property type="gene ID" value="GUITHDRAFT_154162"/>
</dbReference>